<evidence type="ECO:0000256" key="1">
    <source>
        <dbReference type="PROSITE-ProRule" id="PRU00278"/>
    </source>
</evidence>
<feature type="signal peptide" evidence="2">
    <location>
        <begin position="1"/>
        <end position="23"/>
    </location>
</feature>
<feature type="domain" description="PpiC" evidence="3">
    <location>
        <begin position="175"/>
        <end position="275"/>
    </location>
</feature>
<keyword evidence="5" id="KW-1185">Reference proteome</keyword>
<dbReference type="PANTHER" id="PTHR47245">
    <property type="entry name" value="PEPTIDYLPROLYL ISOMERASE"/>
    <property type="match status" value="1"/>
</dbReference>
<keyword evidence="2" id="KW-0732">Signal</keyword>
<dbReference type="InterPro" id="IPR000297">
    <property type="entry name" value="PPIase_PpiC"/>
</dbReference>
<evidence type="ECO:0000256" key="2">
    <source>
        <dbReference type="SAM" id="SignalP"/>
    </source>
</evidence>
<dbReference type="InterPro" id="IPR046357">
    <property type="entry name" value="PPIase_dom_sf"/>
</dbReference>
<dbReference type="AlphaFoldDB" id="A0A383TVF7"/>
<reference evidence="4 5" key="1">
    <citation type="submission" date="2018-09" db="EMBL/GenBank/DDBJ databases">
        <authorList>
            <consortium name="Pathogen Informatics"/>
        </authorList>
    </citation>
    <scope>NUCLEOTIDE SEQUENCE [LARGE SCALE GENOMIC DNA]</scope>
    <source>
        <strain evidence="4 5">OH-22767</strain>
    </source>
</reference>
<feature type="domain" description="PpiC" evidence="3">
    <location>
        <begin position="278"/>
        <end position="390"/>
    </location>
</feature>
<name>A0A383TVF7_9FLAO</name>
<evidence type="ECO:0000313" key="5">
    <source>
        <dbReference type="Proteomes" id="UP000262142"/>
    </source>
</evidence>
<dbReference type="InterPro" id="IPR050245">
    <property type="entry name" value="PrsA_foldase"/>
</dbReference>
<dbReference type="GO" id="GO:0003755">
    <property type="term" value="F:peptidyl-prolyl cis-trans isomerase activity"/>
    <property type="evidence" value="ECO:0007669"/>
    <property type="project" value="UniProtKB-KW"/>
</dbReference>
<dbReference type="EC" id="5.2.1.8" evidence="4"/>
<organism evidence="4 5">
    <name type="scientific">Candidatus Ornithobacterium hominis</name>
    <dbReference type="NCBI Taxonomy" id="2497989"/>
    <lineage>
        <taxon>Bacteria</taxon>
        <taxon>Pseudomonadati</taxon>
        <taxon>Bacteroidota</taxon>
        <taxon>Flavobacteriia</taxon>
        <taxon>Flavobacteriales</taxon>
        <taxon>Weeksellaceae</taxon>
        <taxon>Ornithobacterium</taxon>
    </lineage>
</organism>
<keyword evidence="1" id="KW-0697">Rotamase</keyword>
<feature type="chain" id="PRO_5016979988" evidence="2">
    <location>
        <begin position="24"/>
        <end position="450"/>
    </location>
</feature>
<dbReference type="InterPro" id="IPR027304">
    <property type="entry name" value="Trigger_fact/SurA_dom_sf"/>
</dbReference>
<gene>
    <name evidence="4" type="primary">surA</name>
    <name evidence="4" type="ORF">SAMEA104719789_00663</name>
</gene>
<dbReference type="Proteomes" id="UP000262142">
    <property type="component" value="Unassembled WGS sequence"/>
</dbReference>
<evidence type="ECO:0000259" key="3">
    <source>
        <dbReference type="PROSITE" id="PS50198"/>
    </source>
</evidence>
<dbReference type="RefSeq" id="WP_119057557.1">
    <property type="nucleotide sequence ID" value="NZ_UNSC01000002.1"/>
</dbReference>
<accession>A0A383TVF7</accession>
<dbReference type="SUPFAM" id="SSF54534">
    <property type="entry name" value="FKBP-like"/>
    <property type="match status" value="2"/>
</dbReference>
<keyword evidence="1 4" id="KW-0413">Isomerase</keyword>
<dbReference type="Pfam" id="PF00639">
    <property type="entry name" value="Rotamase"/>
    <property type="match status" value="2"/>
</dbReference>
<sequence>MTKLKLNNFLLLFSLLFYSVLQAQNINYGTKVDGVSAVIGDEIVIQSEIDRDFEMAKQQGAKIDDKCSFIENFLVQKLILSKAKIDTLISVSNERAAAEADARIANIRSRGSDEQILQAYGFANMAEFRNYVIELQKENTLVAEKQRSIVKDVDASPKEVREFFEQHKNELPDIGEQIEISQIIIYPELTENHKQEIKDRLIKIKKDIEDGDDFKTKASLYSDDPGSASNGGLYENVSRGKFVPEFDAIAFNLQEGEISEPVETEFGFHIIKLDKRLGQNINVRHILIKPVYTQDELNTAKDSLNRIKKEIQSGKITFEEAARRYSKDKFTRFNGGKIINPSTQESRFERSDLPTTQLYAIAGLNKGDFSDIFELEHDRKKALGLIRVDDIIPAHKIDIKTDYSRLSNITKQQLQQEKLYQWVREKLPETYIKLNRDLMNCNFDFNWKKL</sequence>
<evidence type="ECO:0000313" key="4">
    <source>
        <dbReference type="EMBL" id="SZD71614.1"/>
    </source>
</evidence>
<dbReference type="Gene3D" id="3.10.50.40">
    <property type="match status" value="2"/>
</dbReference>
<protein>
    <submittedName>
        <fullName evidence="4">Peptidyl-prolyl cis-trans isomerase surA</fullName>
        <ecNumber evidence="4">5.2.1.8</ecNumber>
    </submittedName>
</protein>
<dbReference type="PROSITE" id="PS50198">
    <property type="entry name" value="PPIC_PPIASE_2"/>
    <property type="match status" value="2"/>
</dbReference>
<dbReference type="EMBL" id="UNSC01000002">
    <property type="protein sequence ID" value="SZD71614.1"/>
    <property type="molecule type" value="Genomic_DNA"/>
</dbReference>
<proteinExistence type="predicted"/>
<dbReference type="PANTHER" id="PTHR47245:SF2">
    <property type="entry name" value="PEPTIDYL-PROLYL CIS-TRANS ISOMERASE HP_0175-RELATED"/>
    <property type="match status" value="1"/>
</dbReference>
<dbReference type="SUPFAM" id="SSF109998">
    <property type="entry name" value="Triger factor/SurA peptide-binding domain-like"/>
    <property type="match status" value="1"/>
</dbReference>
<dbReference type="OrthoDB" id="14196at2"/>